<keyword evidence="6" id="KW-1185">Reference proteome</keyword>
<gene>
    <name evidence="5" type="ORF">UCDDA912_g06694</name>
</gene>
<dbReference type="Proteomes" id="UP000034680">
    <property type="component" value="Unassembled WGS sequence"/>
</dbReference>
<protein>
    <submittedName>
        <fullName evidence="5">Putative isoflavone reductase family protein</fullName>
    </submittedName>
</protein>
<name>A0A0G2FGT4_9PEZI</name>
<dbReference type="Gene3D" id="3.90.25.10">
    <property type="entry name" value="UDP-galactose 4-epimerase, domain 1"/>
    <property type="match status" value="1"/>
</dbReference>
<evidence type="ECO:0000313" key="6">
    <source>
        <dbReference type="Proteomes" id="UP000034680"/>
    </source>
</evidence>
<evidence type="ECO:0000313" key="5">
    <source>
        <dbReference type="EMBL" id="KKY33319.1"/>
    </source>
</evidence>
<keyword evidence="3" id="KW-0560">Oxidoreductase</keyword>
<keyword evidence="2" id="KW-0521">NADP</keyword>
<dbReference type="EMBL" id="LCUC01000247">
    <property type="protein sequence ID" value="KKY33319.1"/>
    <property type="molecule type" value="Genomic_DNA"/>
</dbReference>
<evidence type="ECO:0000256" key="2">
    <source>
        <dbReference type="ARBA" id="ARBA00022857"/>
    </source>
</evidence>
<dbReference type="SUPFAM" id="SSF51735">
    <property type="entry name" value="NAD(P)-binding Rossmann-fold domains"/>
    <property type="match status" value="1"/>
</dbReference>
<evidence type="ECO:0000256" key="1">
    <source>
        <dbReference type="ARBA" id="ARBA00005725"/>
    </source>
</evidence>
<dbReference type="InterPro" id="IPR008030">
    <property type="entry name" value="NmrA-like"/>
</dbReference>
<reference evidence="5 6" key="1">
    <citation type="submission" date="2015-05" db="EMBL/GenBank/DDBJ databases">
        <title>Distinctive expansion of gene families associated with plant cell wall degradation and secondary metabolism in the genomes of grapevine trunk pathogens.</title>
        <authorList>
            <person name="Lawrence D.P."/>
            <person name="Travadon R."/>
            <person name="Rolshausen P.E."/>
            <person name="Baumgartner K."/>
        </authorList>
    </citation>
    <scope>NUCLEOTIDE SEQUENCE [LARGE SCALE GENOMIC DNA]</scope>
    <source>
        <strain evidence="5">DA912</strain>
    </source>
</reference>
<proteinExistence type="inferred from homology"/>
<dbReference type="STRING" id="1214573.A0A0G2FGT4"/>
<accession>A0A0G2FGT4</accession>
<dbReference type="InterPro" id="IPR036291">
    <property type="entry name" value="NAD(P)-bd_dom_sf"/>
</dbReference>
<dbReference type="Gene3D" id="3.40.50.720">
    <property type="entry name" value="NAD(P)-binding Rossmann-like Domain"/>
    <property type="match status" value="1"/>
</dbReference>
<comment type="similarity">
    <text evidence="1">Belongs to the NmrA-type oxidoreductase family. Isoflavone reductase subfamily.</text>
</comment>
<organism evidence="5 6">
    <name type="scientific">Diaporthe ampelina</name>
    <dbReference type="NCBI Taxonomy" id="1214573"/>
    <lineage>
        <taxon>Eukaryota</taxon>
        <taxon>Fungi</taxon>
        <taxon>Dikarya</taxon>
        <taxon>Ascomycota</taxon>
        <taxon>Pezizomycotina</taxon>
        <taxon>Sordariomycetes</taxon>
        <taxon>Sordariomycetidae</taxon>
        <taxon>Diaporthales</taxon>
        <taxon>Diaporthaceae</taxon>
        <taxon>Diaporthe</taxon>
    </lineage>
</organism>
<dbReference type="OrthoDB" id="419598at2759"/>
<evidence type="ECO:0000256" key="3">
    <source>
        <dbReference type="ARBA" id="ARBA00023002"/>
    </source>
</evidence>
<comment type="caution">
    <text evidence="5">The sequence shown here is derived from an EMBL/GenBank/DDBJ whole genome shotgun (WGS) entry which is preliminary data.</text>
</comment>
<dbReference type="GO" id="GO:0016491">
    <property type="term" value="F:oxidoreductase activity"/>
    <property type="evidence" value="ECO:0007669"/>
    <property type="project" value="UniProtKB-KW"/>
</dbReference>
<sequence length="318" mass="35075">MKVIIIGASGETGRSIVKGLVESTTQYDITAVSREASLNSKNNEELRKQGVRVVAADLRGPEDDLVNLLRGADVVISSITATALLDQIPLADAAKKAGVGRFIPCTFATACPPTGVMKLRETKERVLNHIKKIYLPYTLIDVGWWYEVSPPRVPSGRADYGLLAPMTHLVGDGSVPSALTYLQDIGRYVARIIADPRTLNKMVFVHNELWTQKQIVDKVEELSGEKIELDHMSGEELQAQIAKLTGPENAEPADVGLLIQLWVLEYQYSWGIRGDNTPESAKYLGYLLGKELYPDVDFTPFETYLKGLLEGKATKVYV</sequence>
<feature type="domain" description="NmrA-like" evidence="4">
    <location>
        <begin position="2"/>
        <end position="246"/>
    </location>
</feature>
<dbReference type="AlphaFoldDB" id="A0A0G2FGT4"/>
<dbReference type="PANTHER" id="PTHR47706:SF4">
    <property type="entry name" value="NMRA-LIKE DOMAIN-CONTAINING PROTEIN"/>
    <property type="match status" value="1"/>
</dbReference>
<evidence type="ECO:0000259" key="4">
    <source>
        <dbReference type="Pfam" id="PF05368"/>
    </source>
</evidence>
<dbReference type="Pfam" id="PF05368">
    <property type="entry name" value="NmrA"/>
    <property type="match status" value="1"/>
</dbReference>
<dbReference type="InterPro" id="IPR051609">
    <property type="entry name" value="NmrA/Isoflavone_reductase-like"/>
</dbReference>
<dbReference type="PANTHER" id="PTHR47706">
    <property type="entry name" value="NMRA-LIKE FAMILY PROTEIN"/>
    <property type="match status" value="1"/>
</dbReference>
<reference evidence="5 6" key="2">
    <citation type="submission" date="2015-05" db="EMBL/GenBank/DDBJ databases">
        <authorList>
            <person name="Morales-Cruz A."/>
            <person name="Amrine K.C."/>
            <person name="Cantu D."/>
        </authorList>
    </citation>
    <scope>NUCLEOTIDE SEQUENCE [LARGE SCALE GENOMIC DNA]</scope>
    <source>
        <strain evidence="5">DA912</strain>
    </source>
</reference>